<keyword evidence="3" id="KW-1185">Reference proteome</keyword>
<sequence length="290" mass="32102">MAKDIAREISYAASARSRGGRALVRLLENATGRIGLIRRAKGYEDEVARGRDFWQVIVERYGLRLDIVGGSLSSIPANGPLILIANHPYGILDGLMMGYILSALRGDFRIIAHQVFRKARELDRVILPIDFDETEAALKRNLETRAGALAYLKSGGAIGIFPGGTVATAPTPFARPMDPVWRNFTARMIARSGATVVPIYFDGQTSRLFQLASHLHYTLRLGLLINEFRARIGEPVRIVVGDPIPRGEIAARAGDAKAMMDFLRRTTYELSPKPLPSLAYGFEFEEKYRA</sequence>
<feature type="domain" description="Phospholipid/glycerol acyltransferase" evidence="1">
    <location>
        <begin position="81"/>
        <end position="204"/>
    </location>
</feature>
<organism evidence="2 3">
    <name type="scientific">Albidovulum denitrificans</name>
    <dbReference type="NCBI Taxonomy" id="404881"/>
    <lineage>
        <taxon>Bacteria</taxon>
        <taxon>Pseudomonadati</taxon>
        <taxon>Pseudomonadota</taxon>
        <taxon>Alphaproteobacteria</taxon>
        <taxon>Rhodobacterales</taxon>
        <taxon>Paracoccaceae</taxon>
        <taxon>Albidovulum</taxon>
    </lineage>
</organism>
<dbReference type="CDD" id="cd07986">
    <property type="entry name" value="LPLAT_ACT14924-like"/>
    <property type="match status" value="1"/>
</dbReference>
<dbReference type="Proteomes" id="UP000238338">
    <property type="component" value="Unassembled WGS sequence"/>
</dbReference>
<protein>
    <submittedName>
        <fullName evidence="2">Putative hemolysin</fullName>
    </submittedName>
</protein>
<proteinExistence type="predicted"/>
<dbReference type="EMBL" id="PVEP01000002">
    <property type="protein sequence ID" value="PQV57690.1"/>
    <property type="molecule type" value="Genomic_DNA"/>
</dbReference>
<dbReference type="InterPro" id="IPR045746">
    <property type="entry name" value="ACT14924-like_Acyltransf_dom"/>
</dbReference>
<dbReference type="SMART" id="SM00563">
    <property type="entry name" value="PlsC"/>
    <property type="match status" value="1"/>
</dbReference>
<dbReference type="AlphaFoldDB" id="A0A2S8SA76"/>
<reference evidence="2 3" key="1">
    <citation type="submission" date="2018-02" db="EMBL/GenBank/DDBJ databases">
        <title>Genomic Encyclopedia of Archaeal and Bacterial Type Strains, Phase II (KMG-II): from individual species to whole genera.</title>
        <authorList>
            <person name="Goeker M."/>
        </authorList>
    </citation>
    <scope>NUCLEOTIDE SEQUENCE [LARGE SCALE GENOMIC DNA]</scope>
    <source>
        <strain evidence="2 3">DSM 18921</strain>
    </source>
</reference>
<accession>A0A2S8SA76</accession>
<dbReference type="GO" id="GO:0016746">
    <property type="term" value="F:acyltransferase activity"/>
    <property type="evidence" value="ECO:0007669"/>
    <property type="project" value="InterPro"/>
</dbReference>
<evidence type="ECO:0000313" key="3">
    <source>
        <dbReference type="Proteomes" id="UP000238338"/>
    </source>
</evidence>
<dbReference type="SUPFAM" id="SSF69593">
    <property type="entry name" value="Glycerol-3-phosphate (1)-acyltransferase"/>
    <property type="match status" value="1"/>
</dbReference>
<dbReference type="InterPro" id="IPR002123">
    <property type="entry name" value="Plipid/glycerol_acylTrfase"/>
</dbReference>
<gene>
    <name evidence="2" type="ORF">LX70_01496</name>
</gene>
<dbReference type="OrthoDB" id="1113830at2"/>
<evidence type="ECO:0000313" key="2">
    <source>
        <dbReference type="EMBL" id="PQV57690.1"/>
    </source>
</evidence>
<dbReference type="RefSeq" id="WP_105513918.1">
    <property type="nucleotide sequence ID" value="NZ_PVEP01000002.1"/>
</dbReference>
<dbReference type="Pfam" id="PF19576">
    <property type="entry name" value="Acyltransf_2"/>
    <property type="match status" value="1"/>
</dbReference>
<name>A0A2S8SA76_9RHOB</name>
<comment type="caution">
    <text evidence="2">The sequence shown here is derived from an EMBL/GenBank/DDBJ whole genome shotgun (WGS) entry which is preliminary data.</text>
</comment>
<evidence type="ECO:0000259" key="1">
    <source>
        <dbReference type="SMART" id="SM00563"/>
    </source>
</evidence>